<gene>
    <name evidence="1" type="ORF">CTEN210_15219</name>
</gene>
<sequence length="368" mass="41833">MPPFIENEVDTLLYHSSSDFVHVAKGEVDQRFRLETSTDFIHEQKYSGSMLQGRLQTIQEDEETKDVEAGSTMMKAPNSHEHLSSVMYISELNNRQIQGGSCKILVKSEPIQNKYKGIIISCIQMSSALSSSKLILTLYKSDGKVKRRLDLFGKLHSTGRRGFRLLKENEKIVSEAEAGDFYQLETKVDVEEDYVTVKRLICKAISWSDMCSITCGKDPYSGKKGFYIASQDENGKPHGRGSFHFSDNGCTFCGWFHRGKWVEGVLYFIHSAKLSVTNRKWDRKINEELLRTYKQNAKFYTRSKRPRSNLLRIENISSGGSNNISLSSLHANTQSSDLPFCGCFGHGIDTKHFDVVEHIISLFNKYTT</sequence>
<dbReference type="AlphaFoldDB" id="A0AAD3HD58"/>
<evidence type="ECO:0000313" key="2">
    <source>
        <dbReference type="Proteomes" id="UP001054902"/>
    </source>
</evidence>
<dbReference type="EMBL" id="BLLK01000062">
    <property type="protein sequence ID" value="GFH58743.1"/>
    <property type="molecule type" value="Genomic_DNA"/>
</dbReference>
<organism evidence="1 2">
    <name type="scientific">Chaetoceros tenuissimus</name>
    <dbReference type="NCBI Taxonomy" id="426638"/>
    <lineage>
        <taxon>Eukaryota</taxon>
        <taxon>Sar</taxon>
        <taxon>Stramenopiles</taxon>
        <taxon>Ochrophyta</taxon>
        <taxon>Bacillariophyta</taxon>
        <taxon>Coscinodiscophyceae</taxon>
        <taxon>Chaetocerotophycidae</taxon>
        <taxon>Chaetocerotales</taxon>
        <taxon>Chaetocerotaceae</taxon>
        <taxon>Chaetoceros</taxon>
    </lineage>
</organism>
<keyword evidence="2" id="KW-1185">Reference proteome</keyword>
<protein>
    <submittedName>
        <fullName evidence="1">Uncharacterized protein</fullName>
    </submittedName>
</protein>
<evidence type="ECO:0000313" key="1">
    <source>
        <dbReference type="EMBL" id="GFH58743.1"/>
    </source>
</evidence>
<dbReference type="Proteomes" id="UP001054902">
    <property type="component" value="Unassembled WGS sequence"/>
</dbReference>
<reference evidence="1 2" key="1">
    <citation type="journal article" date="2021" name="Sci. Rep.">
        <title>The genome of the diatom Chaetoceros tenuissimus carries an ancient integrated fragment of an extant virus.</title>
        <authorList>
            <person name="Hongo Y."/>
            <person name="Kimura K."/>
            <person name="Takaki Y."/>
            <person name="Yoshida Y."/>
            <person name="Baba S."/>
            <person name="Kobayashi G."/>
            <person name="Nagasaki K."/>
            <person name="Hano T."/>
            <person name="Tomaru Y."/>
        </authorList>
    </citation>
    <scope>NUCLEOTIDE SEQUENCE [LARGE SCALE GENOMIC DNA]</scope>
    <source>
        <strain evidence="1 2">NIES-3715</strain>
    </source>
</reference>
<proteinExistence type="predicted"/>
<comment type="caution">
    <text evidence="1">The sequence shown here is derived from an EMBL/GenBank/DDBJ whole genome shotgun (WGS) entry which is preliminary data.</text>
</comment>
<name>A0AAD3HD58_9STRA</name>
<accession>A0AAD3HD58</accession>